<name>A0A9Q3ZP97_9RHOB</name>
<dbReference type="InterPro" id="IPR044151">
    <property type="entry name" value="ALDH_KGSADH"/>
</dbReference>
<evidence type="ECO:0000313" key="3">
    <source>
        <dbReference type="EMBL" id="MCE8539955.1"/>
    </source>
</evidence>
<dbReference type="Pfam" id="PF00171">
    <property type="entry name" value="Aldedh"/>
    <property type="match status" value="1"/>
</dbReference>
<evidence type="ECO:0000313" key="4">
    <source>
        <dbReference type="Proteomes" id="UP000813672"/>
    </source>
</evidence>
<evidence type="ECO:0000259" key="2">
    <source>
        <dbReference type="Pfam" id="PF00171"/>
    </source>
</evidence>
<dbReference type="EMBL" id="JAGQAF010000018">
    <property type="protein sequence ID" value="MCE8539955.1"/>
    <property type="molecule type" value="Genomic_DNA"/>
</dbReference>
<reference evidence="3" key="1">
    <citation type="journal article" date="2021" name="Environ. Microbiol.">
        <title>Cryptic niche differentiation of novel sediment ecotypes of Rugeria pomeroyi correlates with nitrate respiration.</title>
        <authorList>
            <person name="Lin X."/>
            <person name="McNichol J."/>
            <person name="Chu X."/>
            <person name="Qian Y."/>
            <person name="Luo H."/>
        </authorList>
    </citation>
    <scope>NUCLEOTIDE SEQUENCE</scope>
    <source>
        <strain evidence="3">SZCCDBB064</strain>
    </source>
</reference>
<dbReference type="InterPro" id="IPR016162">
    <property type="entry name" value="Ald_DH_N"/>
</dbReference>
<dbReference type="InterPro" id="IPR015590">
    <property type="entry name" value="Aldehyde_DH_dom"/>
</dbReference>
<dbReference type="Proteomes" id="UP000813672">
    <property type="component" value="Unassembled WGS sequence"/>
</dbReference>
<dbReference type="InterPro" id="IPR016163">
    <property type="entry name" value="Ald_DH_C"/>
</dbReference>
<dbReference type="SUPFAM" id="SSF53720">
    <property type="entry name" value="ALDH-like"/>
    <property type="match status" value="1"/>
</dbReference>
<evidence type="ECO:0000256" key="1">
    <source>
        <dbReference type="ARBA" id="ARBA00023002"/>
    </source>
</evidence>
<proteinExistence type="predicted"/>
<dbReference type="CDD" id="cd07129">
    <property type="entry name" value="ALDH_KGSADH"/>
    <property type="match status" value="1"/>
</dbReference>
<sequence length="498" mass="52368">MGGQLIGSGWLAGQGEEFLSEPASGAARRFTSATSAEVDGAARAAEDAFAAFAATTAQHRARFLDRIAAEMRAREERITVIACAETGLPEARIRAEFARTTGQLRLFAQHVLTHGWLDERHDPGLPTRNPPRPDLRLIQRPVGPVAVFAASNFPLAFSVAGGDTASALAVGCPVIVKAHQAHPATSEIVADAIDTARKAERLPPGTFALLQSATRMTGTALVTHPLVRAVGFTGSTAGGRALFDLCAARPEPIPFYGELGSVNPLFVLRGAGLRRGAEIARAWAASLTQGAGQFCTKPGLVILPAGEIAERFLQVAVEALAETPSQCMLSDTIAQGFRVSIARLEEKSGVVTGHNTVAKEGRDMGPVLLRTTADAFLTDAEMAEEAFGPGGLAITVADPEEAVALARSLSGQLTATVHGDPEDQAEARALFGILERKAGRLIWNGFPTGVEVADAMVHGGPFPASTNFGHTSVGTLSIRRWLRPVCYQDIPSGLTPVR</sequence>
<dbReference type="InterPro" id="IPR050740">
    <property type="entry name" value="Aldehyde_DH_Superfamily"/>
</dbReference>
<feature type="domain" description="Aldehyde dehydrogenase" evidence="2">
    <location>
        <begin position="29"/>
        <end position="453"/>
    </location>
</feature>
<accession>A0A9Q3ZP97</accession>
<dbReference type="Gene3D" id="3.40.309.10">
    <property type="entry name" value="Aldehyde Dehydrogenase, Chain A, domain 2"/>
    <property type="match status" value="1"/>
</dbReference>
<dbReference type="Gene3D" id="3.40.605.10">
    <property type="entry name" value="Aldehyde Dehydrogenase, Chain A, domain 1"/>
    <property type="match status" value="1"/>
</dbReference>
<organism evidence="3 4">
    <name type="scientific">Ruegeria pomeroyi</name>
    <dbReference type="NCBI Taxonomy" id="89184"/>
    <lineage>
        <taxon>Bacteria</taxon>
        <taxon>Pseudomonadati</taxon>
        <taxon>Pseudomonadota</taxon>
        <taxon>Alphaproteobacteria</taxon>
        <taxon>Rhodobacterales</taxon>
        <taxon>Roseobacteraceae</taxon>
        <taxon>Ruegeria</taxon>
    </lineage>
</organism>
<dbReference type="GO" id="GO:0016620">
    <property type="term" value="F:oxidoreductase activity, acting on the aldehyde or oxo group of donors, NAD or NADP as acceptor"/>
    <property type="evidence" value="ECO:0007669"/>
    <property type="project" value="InterPro"/>
</dbReference>
<protein>
    <submittedName>
        <fullName evidence="3">Aldehyde dehydrogenase (NADP(+))</fullName>
    </submittedName>
</protein>
<gene>
    <name evidence="3" type="ORF">KBY27_21040</name>
</gene>
<comment type="caution">
    <text evidence="3">The sequence shown here is derived from an EMBL/GenBank/DDBJ whole genome shotgun (WGS) entry which is preliminary data.</text>
</comment>
<dbReference type="PANTHER" id="PTHR43353:SF3">
    <property type="entry name" value="ALDEHYDE DEHYDROGENASE-RELATED"/>
    <property type="match status" value="1"/>
</dbReference>
<keyword evidence="1" id="KW-0560">Oxidoreductase</keyword>
<dbReference type="InterPro" id="IPR016161">
    <property type="entry name" value="Ald_DH/histidinol_DH"/>
</dbReference>
<dbReference type="AlphaFoldDB" id="A0A9Q3ZP97"/>
<dbReference type="PANTHER" id="PTHR43353">
    <property type="entry name" value="SUCCINATE-SEMIALDEHYDE DEHYDROGENASE, MITOCHONDRIAL"/>
    <property type="match status" value="1"/>
</dbReference>